<proteinExistence type="predicted"/>
<name>A0A932CMB0_UNCTE</name>
<dbReference type="AlphaFoldDB" id="A0A932CMB0"/>
<reference evidence="1" key="1">
    <citation type="submission" date="2020-07" db="EMBL/GenBank/DDBJ databases">
        <title>Huge and variable diversity of episymbiotic CPR bacteria and DPANN archaea in groundwater ecosystems.</title>
        <authorList>
            <person name="He C.Y."/>
            <person name="Keren R."/>
            <person name="Whittaker M."/>
            <person name="Farag I.F."/>
            <person name="Doudna J."/>
            <person name="Cate J.H.D."/>
            <person name="Banfield J.F."/>
        </authorList>
    </citation>
    <scope>NUCLEOTIDE SEQUENCE</scope>
    <source>
        <strain evidence="1">NC_groundwater_672_Ag_B-0.1um_62_36</strain>
    </source>
</reference>
<gene>
    <name evidence="1" type="ORF">HYY20_00055</name>
</gene>
<organism evidence="1 2">
    <name type="scientific">Tectimicrobiota bacterium</name>
    <dbReference type="NCBI Taxonomy" id="2528274"/>
    <lineage>
        <taxon>Bacteria</taxon>
        <taxon>Pseudomonadati</taxon>
        <taxon>Nitrospinota/Tectimicrobiota group</taxon>
        <taxon>Candidatus Tectimicrobiota</taxon>
    </lineage>
</organism>
<dbReference type="Proteomes" id="UP000769766">
    <property type="component" value="Unassembled WGS sequence"/>
</dbReference>
<evidence type="ECO:0000313" key="1">
    <source>
        <dbReference type="EMBL" id="MBI2875257.1"/>
    </source>
</evidence>
<accession>A0A932CMB0</accession>
<dbReference type="EMBL" id="JACPRF010000002">
    <property type="protein sequence ID" value="MBI2875257.1"/>
    <property type="molecule type" value="Genomic_DNA"/>
</dbReference>
<sequence length="107" mass="11812">MSEGKPYVLETLEICQRIGQGLNEGEEAQPQLQEGKEKLEAVKDKLYLRTQKGTSDAYLVLEAAKALEEACEQREASPEEFSTQLASFISQVEGLHAAVKSRSIVIT</sequence>
<comment type="caution">
    <text evidence="1">The sequence shown here is derived from an EMBL/GenBank/DDBJ whole genome shotgun (WGS) entry which is preliminary data.</text>
</comment>
<evidence type="ECO:0000313" key="2">
    <source>
        <dbReference type="Proteomes" id="UP000769766"/>
    </source>
</evidence>
<protein>
    <submittedName>
        <fullName evidence="1">Uncharacterized protein</fullName>
    </submittedName>
</protein>